<dbReference type="Pfam" id="PF13581">
    <property type="entry name" value="HATPase_c_2"/>
    <property type="match status" value="1"/>
</dbReference>
<dbReference type="Proteomes" id="UP000578449">
    <property type="component" value="Unassembled WGS sequence"/>
</dbReference>
<dbReference type="Gene3D" id="3.30.750.24">
    <property type="entry name" value="STAS domain"/>
    <property type="match status" value="1"/>
</dbReference>
<dbReference type="CDD" id="cd16936">
    <property type="entry name" value="HATPase_RsbW-like"/>
    <property type="match status" value="1"/>
</dbReference>
<organism evidence="4 5">
    <name type="scientific">Thermocatellispora tengchongensis</name>
    <dbReference type="NCBI Taxonomy" id="1073253"/>
    <lineage>
        <taxon>Bacteria</taxon>
        <taxon>Bacillati</taxon>
        <taxon>Actinomycetota</taxon>
        <taxon>Actinomycetes</taxon>
        <taxon>Streptosporangiales</taxon>
        <taxon>Streptosporangiaceae</taxon>
        <taxon>Thermocatellispora</taxon>
    </lineage>
</organism>
<dbReference type="PANTHER" id="PTHR35526:SF3">
    <property type="entry name" value="ANTI-SIGMA-F FACTOR RSBW"/>
    <property type="match status" value="1"/>
</dbReference>
<evidence type="ECO:0000256" key="1">
    <source>
        <dbReference type="ARBA" id="ARBA00022527"/>
    </source>
</evidence>
<dbReference type="Gene3D" id="3.30.565.10">
    <property type="entry name" value="Histidine kinase-like ATPase, C-terminal domain"/>
    <property type="match status" value="1"/>
</dbReference>
<keyword evidence="1" id="KW-0808">Transferase</keyword>
<dbReference type="InterPro" id="IPR003594">
    <property type="entry name" value="HATPase_dom"/>
</dbReference>
<feature type="region of interest" description="Disordered" evidence="2">
    <location>
        <begin position="95"/>
        <end position="134"/>
    </location>
</feature>
<feature type="compositionally biased region" description="Basic and acidic residues" evidence="2">
    <location>
        <begin position="109"/>
        <end position="128"/>
    </location>
</feature>
<evidence type="ECO:0000256" key="2">
    <source>
        <dbReference type="SAM" id="MobiDB-lite"/>
    </source>
</evidence>
<dbReference type="EMBL" id="JACHGN010000048">
    <property type="protein sequence ID" value="MBB5140562.1"/>
    <property type="molecule type" value="Genomic_DNA"/>
</dbReference>
<gene>
    <name evidence="4" type="ORF">HNP84_010331</name>
</gene>
<dbReference type="CDD" id="cd07043">
    <property type="entry name" value="STAS_anti-anti-sigma_factors"/>
    <property type="match status" value="1"/>
</dbReference>
<accession>A0A840PNE3</accession>
<evidence type="ECO:0000259" key="3">
    <source>
        <dbReference type="PROSITE" id="PS50801"/>
    </source>
</evidence>
<comment type="caution">
    <text evidence="4">The sequence shown here is derived from an EMBL/GenBank/DDBJ whole genome shotgun (WGS) entry which is preliminary data.</text>
</comment>
<dbReference type="PANTHER" id="PTHR35526">
    <property type="entry name" value="ANTI-SIGMA-F FACTOR RSBW-RELATED"/>
    <property type="match status" value="1"/>
</dbReference>
<feature type="region of interest" description="Disordered" evidence="2">
    <location>
        <begin position="1"/>
        <end position="30"/>
    </location>
</feature>
<feature type="compositionally biased region" description="Gly residues" evidence="2">
    <location>
        <begin position="14"/>
        <end position="24"/>
    </location>
</feature>
<dbReference type="GO" id="GO:0004674">
    <property type="term" value="F:protein serine/threonine kinase activity"/>
    <property type="evidence" value="ECO:0007669"/>
    <property type="project" value="UniProtKB-KW"/>
</dbReference>
<keyword evidence="5" id="KW-1185">Reference proteome</keyword>
<evidence type="ECO:0000313" key="4">
    <source>
        <dbReference type="EMBL" id="MBB5140562.1"/>
    </source>
</evidence>
<dbReference type="PROSITE" id="PS50801">
    <property type="entry name" value="STAS"/>
    <property type="match status" value="1"/>
</dbReference>
<dbReference type="InterPro" id="IPR058548">
    <property type="entry name" value="MlaB-like_STAS"/>
</dbReference>
<dbReference type="InterPro" id="IPR036890">
    <property type="entry name" value="HATPase_C_sf"/>
</dbReference>
<protein>
    <submittedName>
        <fullName evidence="4">Anti-anti-sigma factor</fullName>
    </submittedName>
</protein>
<reference evidence="4 5" key="1">
    <citation type="submission" date="2020-08" db="EMBL/GenBank/DDBJ databases">
        <title>Genomic Encyclopedia of Type Strains, Phase IV (KMG-IV): sequencing the most valuable type-strain genomes for metagenomic binning, comparative biology and taxonomic classification.</title>
        <authorList>
            <person name="Goeker M."/>
        </authorList>
    </citation>
    <scope>NUCLEOTIDE SEQUENCE [LARGE SCALE GENOMIC DNA]</scope>
    <source>
        <strain evidence="4 5">DSM 45615</strain>
    </source>
</reference>
<keyword evidence="1" id="KW-0723">Serine/threonine-protein kinase</keyword>
<name>A0A840PNE3_9ACTN</name>
<evidence type="ECO:0000313" key="5">
    <source>
        <dbReference type="Proteomes" id="UP000578449"/>
    </source>
</evidence>
<dbReference type="InterPro" id="IPR036513">
    <property type="entry name" value="STAS_dom_sf"/>
</dbReference>
<dbReference type="RefSeq" id="WP_185057339.1">
    <property type="nucleotide sequence ID" value="NZ_BAABIX010000087.1"/>
</dbReference>
<proteinExistence type="predicted"/>
<dbReference type="InterPro" id="IPR002645">
    <property type="entry name" value="STAS_dom"/>
</dbReference>
<dbReference type="SUPFAM" id="SSF52091">
    <property type="entry name" value="SpoIIaa-like"/>
    <property type="match status" value="1"/>
</dbReference>
<dbReference type="Pfam" id="PF13466">
    <property type="entry name" value="STAS_2"/>
    <property type="match status" value="1"/>
</dbReference>
<dbReference type="InterPro" id="IPR050267">
    <property type="entry name" value="Anti-sigma-factor_SerPK"/>
</dbReference>
<dbReference type="AlphaFoldDB" id="A0A840PNE3"/>
<sequence>MTGEPAFTGRQAAAGGGGPGGTGGPPILDQPFDADSLYALRATLEAHASRAGLPEGRTGDLVLAVHELATNVILHGSMTGRVRIWHTGAALYCEVSDTGGPPDGQPDADPDRVPDGEPDRVPDGEPDAKPGAVPEWPYEYGHGLWIVACTADEHTVRAGPHGPVATVTFALPPPVRPAFRLTRRDEDGATRLELTGDLDQGTAPRLTAAVGSVLAERPAARIVVDLSGMTFWDSMGLAALVSAQQLVTAAPPATITVSGLPQAFRRRLDKLGFVPFAYSGDDDGREREPPG</sequence>
<feature type="domain" description="STAS" evidence="3">
    <location>
        <begin position="179"/>
        <end position="273"/>
    </location>
</feature>
<keyword evidence="1" id="KW-0418">Kinase</keyword>